<reference evidence="2 3" key="2">
    <citation type="journal article" date="2017" name="Nature">
        <title>The Apostasia genome and the evolution of orchids.</title>
        <authorList>
            <person name="Zhang G.Q."/>
            <person name="Liu K.W."/>
            <person name="Li Z."/>
            <person name="Lohaus R."/>
            <person name="Hsiao Y.Y."/>
            <person name="Niu S.C."/>
            <person name="Wang J.Y."/>
            <person name="Lin Y.C."/>
            <person name="Xu Q."/>
            <person name="Chen L.J."/>
            <person name="Yoshida K."/>
            <person name="Fujiwara S."/>
            <person name="Wang Z.W."/>
            <person name="Zhang Y.Q."/>
            <person name="Mitsuda N."/>
            <person name="Wang M."/>
            <person name="Liu G.H."/>
            <person name="Pecoraro L."/>
            <person name="Huang H.X."/>
            <person name="Xiao X.J."/>
            <person name="Lin M."/>
            <person name="Wu X.Y."/>
            <person name="Wu W.L."/>
            <person name="Chen Y.Y."/>
            <person name="Chang S.B."/>
            <person name="Sakamoto S."/>
            <person name="Ohme-Takagi M."/>
            <person name="Yagi M."/>
            <person name="Zeng S.J."/>
            <person name="Shen C.Y."/>
            <person name="Yeh C.M."/>
            <person name="Luo Y.B."/>
            <person name="Tsai W.C."/>
            <person name="Van de Peer Y."/>
            <person name="Liu Z.J."/>
        </authorList>
    </citation>
    <scope>NUCLEOTIDE SEQUENCE [LARGE SCALE GENOMIC DNA]</scope>
    <source>
        <tissue evidence="2">The whole plant</tissue>
    </source>
</reference>
<dbReference type="SUPFAM" id="SSF56672">
    <property type="entry name" value="DNA/RNA polymerases"/>
    <property type="match status" value="1"/>
</dbReference>
<sequence length="200" mass="22462">MKQPRGFEDAQHLQYVCKLHKSIYGLKQLPRLLFHILTQSLQLIGFTFSKADPSLLLYTKAAARVFVLIYVDDILITGNDTAQIQLTLHHLQSAFRLKQLGNVSLFLGIQVIRTTYSYFLNQTHYANELLSQAGFSSCKPSTTPALTKPSKIQDENPFSDPQHFRKLAGSLQYFSITRPASCSPLTQYASTCTNQGTTIT</sequence>
<dbReference type="EMBL" id="KZ502052">
    <property type="protein sequence ID" value="PKU84528.1"/>
    <property type="molecule type" value="Genomic_DNA"/>
</dbReference>
<feature type="domain" description="Reverse transcriptase Ty1/copia-type" evidence="1">
    <location>
        <begin position="1"/>
        <end position="146"/>
    </location>
</feature>
<dbReference type="InterPro" id="IPR013103">
    <property type="entry name" value="RVT_2"/>
</dbReference>
<reference evidence="2 3" key="1">
    <citation type="journal article" date="2016" name="Sci. Rep.">
        <title>The Dendrobium catenatum Lindl. genome sequence provides insights into polysaccharide synthase, floral development and adaptive evolution.</title>
        <authorList>
            <person name="Zhang G.Q."/>
            <person name="Xu Q."/>
            <person name="Bian C."/>
            <person name="Tsai W.C."/>
            <person name="Yeh C.M."/>
            <person name="Liu K.W."/>
            <person name="Yoshida K."/>
            <person name="Zhang L.S."/>
            <person name="Chang S.B."/>
            <person name="Chen F."/>
            <person name="Shi Y."/>
            <person name="Su Y.Y."/>
            <person name="Zhang Y.Q."/>
            <person name="Chen L.J."/>
            <person name="Yin Y."/>
            <person name="Lin M."/>
            <person name="Huang H."/>
            <person name="Deng H."/>
            <person name="Wang Z.W."/>
            <person name="Zhu S.L."/>
            <person name="Zhao X."/>
            <person name="Deng C."/>
            <person name="Niu S.C."/>
            <person name="Huang J."/>
            <person name="Wang M."/>
            <person name="Liu G.H."/>
            <person name="Yang H.J."/>
            <person name="Xiao X.J."/>
            <person name="Hsiao Y.Y."/>
            <person name="Wu W.L."/>
            <person name="Chen Y.Y."/>
            <person name="Mitsuda N."/>
            <person name="Ohme-Takagi M."/>
            <person name="Luo Y.B."/>
            <person name="Van de Peer Y."/>
            <person name="Liu Z.J."/>
        </authorList>
    </citation>
    <scope>NUCLEOTIDE SEQUENCE [LARGE SCALE GENOMIC DNA]</scope>
    <source>
        <tissue evidence="2">The whole plant</tissue>
    </source>
</reference>
<evidence type="ECO:0000313" key="2">
    <source>
        <dbReference type="EMBL" id="PKU84528.1"/>
    </source>
</evidence>
<gene>
    <name evidence="2" type="ORF">MA16_Dca003041</name>
</gene>
<protein>
    <submittedName>
        <fullName evidence="2">Putative mitochondrial protein</fullName>
    </submittedName>
</protein>
<evidence type="ECO:0000313" key="3">
    <source>
        <dbReference type="Proteomes" id="UP000233837"/>
    </source>
</evidence>
<dbReference type="STRING" id="906689.A0A2I0X9C8"/>
<organism evidence="2 3">
    <name type="scientific">Dendrobium catenatum</name>
    <dbReference type="NCBI Taxonomy" id="906689"/>
    <lineage>
        <taxon>Eukaryota</taxon>
        <taxon>Viridiplantae</taxon>
        <taxon>Streptophyta</taxon>
        <taxon>Embryophyta</taxon>
        <taxon>Tracheophyta</taxon>
        <taxon>Spermatophyta</taxon>
        <taxon>Magnoliopsida</taxon>
        <taxon>Liliopsida</taxon>
        <taxon>Asparagales</taxon>
        <taxon>Orchidaceae</taxon>
        <taxon>Epidendroideae</taxon>
        <taxon>Malaxideae</taxon>
        <taxon>Dendrobiinae</taxon>
        <taxon>Dendrobium</taxon>
    </lineage>
</organism>
<dbReference type="AlphaFoldDB" id="A0A2I0X9C8"/>
<dbReference type="Proteomes" id="UP000233837">
    <property type="component" value="Unassembled WGS sequence"/>
</dbReference>
<dbReference type="InterPro" id="IPR043502">
    <property type="entry name" value="DNA/RNA_pol_sf"/>
</dbReference>
<name>A0A2I0X9C8_9ASPA</name>
<evidence type="ECO:0000259" key="1">
    <source>
        <dbReference type="Pfam" id="PF07727"/>
    </source>
</evidence>
<accession>A0A2I0X9C8</accession>
<keyword evidence="3" id="KW-1185">Reference proteome</keyword>
<proteinExistence type="predicted"/>
<dbReference type="Pfam" id="PF07727">
    <property type="entry name" value="RVT_2"/>
    <property type="match status" value="1"/>
</dbReference>